<dbReference type="SUPFAM" id="SSF47413">
    <property type="entry name" value="lambda repressor-like DNA-binding domains"/>
    <property type="match status" value="1"/>
</dbReference>
<organism evidence="2 3">
    <name type="scientific">Candidatus Cryptobacteroides avicola</name>
    <dbReference type="NCBI Taxonomy" id="2840757"/>
    <lineage>
        <taxon>Bacteria</taxon>
        <taxon>Pseudomonadati</taxon>
        <taxon>Bacteroidota</taxon>
        <taxon>Bacteroidia</taxon>
        <taxon>Bacteroidales</taxon>
        <taxon>Candidatus Cryptobacteroides</taxon>
    </lineage>
</organism>
<dbReference type="InterPro" id="IPR010982">
    <property type="entry name" value="Lambda_DNA-bd_dom_sf"/>
</dbReference>
<sequence length="163" mass="18308">MNRRLQQFLDAENITQAQFASMIHVAPASISHILAGRNRPGFDFMQNAMKAFPDLNIEWLITGKGKMYKSAKPVSQEISPADDIPDSLFGNIRTGEESVEEIFPVMEDSPGIPKKRTEVQNEANIKILQGSDSPAEPRQSTVNQRKAIKIVIFYDDGTFQELR</sequence>
<evidence type="ECO:0000259" key="1">
    <source>
        <dbReference type="PROSITE" id="PS50943"/>
    </source>
</evidence>
<reference evidence="2" key="2">
    <citation type="journal article" date="2021" name="PeerJ">
        <title>Extensive microbial diversity within the chicken gut microbiome revealed by metagenomics and culture.</title>
        <authorList>
            <person name="Gilroy R."/>
            <person name="Ravi A."/>
            <person name="Getino M."/>
            <person name="Pursley I."/>
            <person name="Horton D.L."/>
            <person name="Alikhan N.F."/>
            <person name="Baker D."/>
            <person name="Gharbi K."/>
            <person name="Hall N."/>
            <person name="Watson M."/>
            <person name="Adriaenssens E.M."/>
            <person name="Foster-Nyarko E."/>
            <person name="Jarju S."/>
            <person name="Secka A."/>
            <person name="Antonio M."/>
            <person name="Oren A."/>
            <person name="Chaudhuri R.R."/>
            <person name="La Ragione R."/>
            <person name="Hildebrand F."/>
            <person name="Pallen M.J."/>
        </authorList>
    </citation>
    <scope>NUCLEOTIDE SEQUENCE</scope>
    <source>
        <strain evidence="2">G3-8215</strain>
    </source>
</reference>
<dbReference type="EMBL" id="JADILV010000045">
    <property type="protein sequence ID" value="MBO8483779.1"/>
    <property type="molecule type" value="Genomic_DNA"/>
</dbReference>
<dbReference type="InterPro" id="IPR001387">
    <property type="entry name" value="Cro/C1-type_HTH"/>
</dbReference>
<evidence type="ECO:0000313" key="2">
    <source>
        <dbReference type="EMBL" id="MBO8483779.1"/>
    </source>
</evidence>
<protein>
    <submittedName>
        <fullName evidence="2">Helix-turn-helix transcriptional regulator</fullName>
    </submittedName>
</protein>
<dbReference type="SMART" id="SM00530">
    <property type="entry name" value="HTH_XRE"/>
    <property type="match status" value="1"/>
</dbReference>
<comment type="caution">
    <text evidence="2">The sequence shown here is derived from an EMBL/GenBank/DDBJ whole genome shotgun (WGS) entry which is preliminary data.</text>
</comment>
<dbReference type="AlphaFoldDB" id="A0A940DRN1"/>
<dbReference type="PROSITE" id="PS50943">
    <property type="entry name" value="HTH_CROC1"/>
    <property type="match status" value="1"/>
</dbReference>
<dbReference type="Pfam" id="PF01381">
    <property type="entry name" value="HTH_3"/>
    <property type="match status" value="1"/>
</dbReference>
<dbReference type="Proteomes" id="UP000725002">
    <property type="component" value="Unassembled WGS sequence"/>
</dbReference>
<dbReference type="Gene3D" id="1.10.260.40">
    <property type="entry name" value="lambda repressor-like DNA-binding domains"/>
    <property type="match status" value="1"/>
</dbReference>
<name>A0A940DRN1_9BACT</name>
<dbReference type="GO" id="GO:0003677">
    <property type="term" value="F:DNA binding"/>
    <property type="evidence" value="ECO:0007669"/>
    <property type="project" value="InterPro"/>
</dbReference>
<gene>
    <name evidence="2" type="ORF">IAB75_06675</name>
</gene>
<feature type="domain" description="HTH cro/C1-type" evidence="1">
    <location>
        <begin position="5"/>
        <end position="60"/>
    </location>
</feature>
<dbReference type="CDD" id="cd00093">
    <property type="entry name" value="HTH_XRE"/>
    <property type="match status" value="1"/>
</dbReference>
<accession>A0A940DRN1</accession>
<reference evidence="2" key="1">
    <citation type="submission" date="2020-10" db="EMBL/GenBank/DDBJ databases">
        <authorList>
            <person name="Gilroy R."/>
        </authorList>
    </citation>
    <scope>NUCLEOTIDE SEQUENCE</scope>
    <source>
        <strain evidence="2">G3-8215</strain>
    </source>
</reference>
<evidence type="ECO:0000313" key="3">
    <source>
        <dbReference type="Proteomes" id="UP000725002"/>
    </source>
</evidence>
<proteinExistence type="predicted"/>